<dbReference type="OrthoDB" id="430044at2759"/>
<feature type="chain" id="PRO_5003144895" evidence="2">
    <location>
        <begin position="43"/>
        <end position="714"/>
    </location>
</feature>
<evidence type="ECO:0000259" key="3">
    <source>
        <dbReference type="SMART" id="SM00181"/>
    </source>
</evidence>
<dbReference type="SMART" id="SM00181">
    <property type="entry name" value="EGF"/>
    <property type="match status" value="4"/>
</dbReference>
<reference evidence="4 5" key="1">
    <citation type="journal article" date="2010" name="BMC Genomics">
        <title>Genome analysis and comparative genomics of a Giardia intestinalis assemblage E isolate.</title>
        <authorList>
            <person name="Jerlstrom-Hultqvist J."/>
            <person name="Franzen O."/>
            <person name="Ankarklev J."/>
            <person name="Xu F."/>
            <person name="Nohynkova E."/>
            <person name="Andersson J.O."/>
            <person name="Svard S.G."/>
            <person name="Andersson B."/>
        </authorList>
    </citation>
    <scope>NUCLEOTIDE SEQUENCE [LARGE SCALE GENOMIC DNA]</scope>
    <source>
        <strain evidence="4 5">P15</strain>
    </source>
</reference>
<dbReference type="SUPFAM" id="SSF57184">
    <property type="entry name" value="Growth factor receptor domain"/>
    <property type="match status" value="2"/>
</dbReference>
<evidence type="ECO:0000256" key="2">
    <source>
        <dbReference type="SAM" id="SignalP"/>
    </source>
</evidence>
<organism evidence="4 5">
    <name type="scientific">Giardia intestinalis (strain P15)</name>
    <name type="common">Giardia lamblia</name>
    <dbReference type="NCBI Taxonomy" id="658858"/>
    <lineage>
        <taxon>Eukaryota</taxon>
        <taxon>Metamonada</taxon>
        <taxon>Diplomonadida</taxon>
        <taxon>Hexamitidae</taxon>
        <taxon>Giardiinae</taxon>
        <taxon>Giardia</taxon>
    </lineage>
</organism>
<feature type="signal peptide" evidence="2">
    <location>
        <begin position="1"/>
        <end position="42"/>
    </location>
</feature>
<dbReference type="CDD" id="cd00064">
    <property type="entry name" value="FU"/>
    <property type="match status" value="1"/>
</dbReference>
<dbReference type="InterPro" id="IPR009030">
    <property type="entry name" value="Growth_fac_rcpt_cys_sf"/>
</dbReference>
<dbReference type="EMBL" id="ACVC01000121">
    <property type="protein sequence ID" value="EFO63733.1"/>
    <property type="molecule type" value="Genomic_DNA"/>
</dbReference>
<keyword evidence="2" id="KW-0732">Signal</keyword>
<comment type="caution">
    <text evidence="4">The sequence shown here is derived from an EMBL/GenBank/DDBJ whole genome shotgun (WGS) entry which is preliminary data.</text>
</comment>
<feature type="region of interest" description="Disordered" evidence="1">
    <location>
        <begin position="694"/>
        <end position="714"/>
    </location>
</feature>
<protein>
    <submittedName>
        <fullName evidence="4">VSP</fullName>
    </submittedName>
</protein>
<feature type="domain" description="EGF-like" evidence="3">
    <location>
        <begin position="419"/>
        <end position="460"/>
    </location>
</feature>
<dbReference type="AlphaFoldDB" id="E1F1F5"/>
<evidence type="ECO:0000256" key="1">
    <source>
        <dbReference type="SAM" id="MobiDB-lite"/>
    </source>
</evidence>
<feature type="compositionally biased region" description="Low complexity" evidence="1">
    <location>
        <begin position="694"/>
        <end position="708"/>
    </location>
</feature>
<accession>E1F1F5</accession>
<name>E1F1F5_GIAIA</name>
<sequence>MKDPGRHWEGPCSTGHHPAGSAGRAPMLFAVLYLALGTLAAACQPDGDHVATCQVNKCEMVDSTEICTQCKAGGVPIDGFCWPFSSPQVITAGCTKEDGADLDSTANTCGRCSGADHFLFMGGCYNQKVGIGGTICTAASGGECNTCAKVGWLFENPAESPAPGTKCILCSDTVGDGKTMGIANCNACTAPRATGAATCVTCRPGYVKDQAKNECKKCGSGCSECSESNPSQCSACEDGNYLNTNTCVAVDGCGGDRYADPTTGQCKPCNGITDCETCEYDEAKGKVKCKTCGSSKIPRTAMDGTSTCVTKDYAGCAGANKDLFMKEDKTCVLCSTVSVGADPNDQGIAGCKKCTKESATPPTCSECFDGYYDSGNGAPATCVACGENCATCVKDTKDLCTTCKSGFFMKGNGPGECLPCDGEGGAEGCGICTGGTSFTCNSCKPNYRQTGARSGSVTCTKVCEDETACGGTAGACDATVVDENGTTKHYCSFCGESGKFPIDGKCTNVNAGNDGCANGVCKSCTTGYFLYMGGCYSTANPPGNLMCKTANGGICTEAASDKYFAVPDAAKTDQSVLACGNPLGTAVGEKTYVGVEGCSQCTAPAQLEASGMASATCTACGEGRKPNKSGTGCAACSSRTAGTAGWTVYVKSAAVASAWRVASVSYPPALVEVTGAASARGPSRHAVAVVSSSSGASSASSAGGSYAAARRRLR</sequence>
<dbReference type="Gene3D" id="2.10.220.10">
    <property type="entry name" value="Hormone Receptor, Insulin-like Growth Factor Receptor 1, Chain A, domain 2"/>
    <property type="match status" value="1"/>
</dbReference>
<evidence type="ECO:0000313" key="5">
    <source>
        <dbReference type="Proteomes" id="UP000008974"/>
    </source>
</evidence>
<dbReference type="PANTHER" id="PTHR23275:SF100">
    <property type="entry name" value="EGF-LIKE DOMAIN-CONTAINING PROTEIN"/>
    <property type="match status" value="1"/>
</dbReference>
<dbReference type="PANTHER" id="PTHR23275">
    <property type="entry name" value="CABRIOLET.-RELATED"/>
    <property type="match status" value="1"/>
</dbReference>
<dbReference type="OMA" id="DMNINCL"/>
<feature type="domain" description="EGF-like" evidence="3">
    <location>
        <begin position="169"/>
        <end position="216"/>
    </location>
</feature>
<feature type="domain" description="EGF-like" evidence="3">
    <location>
        <begin position="333"/>
        <end position="383"/>
    </location>
</feature>
<dbReference type="STRING" id="658858.E1F1F5"/>
<dbReference type="Proteomes" id="UP000008974">
    <property type="component" value="Unassembled WGS sequence"/>
</dbReference>
<dbReference type="InterPro" id="IPR000742">
    <property type="entry name" value="EGF"/>
</dbReference>
<dbReference type="SMART" id="SM00261">
    <property type="entry name" value="FU"/>
    <property type="match status" value="5"/>
</dbReference>
<dbReference type="InterPro" id="IPR006212">
    <property type="entry name" value="Furin_repeat"/>
</dbReference>
<evidence type="ECO:0000313" key="4">
    <source>
        <dbReference type="EMBL" id="EFO63733.1"/>
    </source>
</evidence>
<dbReference type="InterPro" id="IPR052798">
    <property type="entry name" value="Giardia_VSA"/>
</dbReference>
<feature type="domain" description="EGF-like" evidence="3">
    <location>
        <begin position="384"/>
        <end position="418"/>
    </location>
</feature>
<proteinExistence type="predicted"/>
<dbReference type="VEuPathDB" id="GiardiaDB:GLP15_1198"/>
<gene>
    <name evidence="4" type="ORF">GLP15_1198</name>
</gene>